<comment type="caution">
    <text evidence="1">The sequence shown here is derived from an EMBL/GenBank/DDBJ whole genome shotgun (WGS) entry which is preliminary data.</text>
</comment>
<dbReference type="Proteomes" id="UP001566132">
    <property type="component" value="Unassembled WGS sequence"/>
</dbReference>
<gene>
    <name evidence="1" type="ORF">ABEB36_014295</name>
</gene>
<dbReference type="AlphaFoldDB" id="A0ABD1E3X9"/>
<organism evidence="1 2">
    <name type="scientific">Hypothenemus hampei</name>
    <name type="common">Coffee berry borer</name>
    <dbReference type="NCBI Taxonomy" id="57062"/>
    <lineage>
        <taxon>Eukaryota</taxon>
        <taxon>Metazoa</taxon>
        <taxon>Ecdysozoa</taxon>
        <taxon>Arthropoda</taxon>
        <taxon>Hexapoda</taxon>
        <taxon>Insecta</taxon>
        <taxon>Pterygota</taxon>
        <taxon>Neoptera</taxon>
        <taxon>Endopterygota</taxon>
        <taxon>Coleoptera</taxon>
        <taxon>Polyphaga</taxon>
        <taxon>Cucujiformia</taxon>
        <taxon>Curculionidae</taxon>
        <taxon>Scolytinae</taxon>
        <taxon>Hypothenemus</taxon>
    </lineage>
</organism>
<evidence type="ECO:0000313" key="1">
    <source>
        <dbReference type="EMBL" id="KAL1489393.1"/>
    </source>
</evidence>
<protein>
    <submittedName>
        <fullName evidence="1">Uncharacterized protein</fullName>
    </submittedName>
</protein>
<evidence type="ECO:0000313" key="2">
    <source>
        <dbReference type="Proteomes" id="UP001566132"/>
    </source>
</evidence>
<keyword evidence="2" id="KW-1185">Reference proteome</keyword>
<dbReference type="EMBL" id="JBDJPC010000012">
    <property type="protein sequence ID" value="KAL1489393.1"/>
    <property type="molecule type" value="Genomic_DNA"/>
</dbReference>
<reference evidence="1 2" key="1">
    <citation type="submission" date="2024-05" db="EMBL/GenBank/DDBJ databases">
        <title>Genetic variation in Jamaican populations of the coffee berry borer (Hypothenemus hampei).</title>
        <authorList>
            <person name="Errbii M."/>
            <person name="Myrie A."/>
        </authorList>
    </citation>
    <scope>NUCLEOTIDE SEQUENCE [LARGE SCALE GENOMIC DNA]</scope>
    <source>
        <strain evidence="1">JA-Hopewell-2020-01-JO</strain>
        <tissue evidence="1">Whole body</tissue>
    </source>
</reference>
<sequence>MANLCKNKLNALNAIFLANNFQTRILLGGLAILQLQIDYIGLLGQDMRTNQGNDVVPTKLLLDTFIHPPIQLVRRYTKRVSHHRASNDISWEFETQDNVEFDDPSEEHEAIIIEDEGDDIQRYLGDSDFSPQTLCDPGNEPLTFEYKQKAVKF</sequence>
<name>A0ABD1E3X9_HYPHA</name>
<accession>A0ABD1E3X9</accession>
<proteinExistence type="predicted"/>